<sequence length="146" mass="15997">MPEIQANRIHQQEIIMTTSKRNAPKPSQTPAADQPKLARIHDLTGFVAVSIPPELRQILGEEEYDSHIKEMEAFEIGWIIRVPNDVVYLRSKLVTFPLGGGVTVQPLDPQAGTAKAKEKGKSAVAPSPEPSSRTPEKSARKPRGQA</sequence>
<gene>
    <name evidence="2" type="ORF">ACFPP7_17115</name>
</gene>
<reference evidence="3" key="1">
    <citation type="journal article" date="2019" name="Int. J. Syst. Evol. Microbiol.">
        <title>The Global Catalogue of Microorganisms (GCM) 10K type strain sequencing project: providing services to taxonomists for standard genome sequencing and annotation.</title>
        <authorList>
            <consortium name="The Broad Institute Genomics Platform"/>
            <consortium name="The Broad Institute Genome Sequencing Center for Infectious Disease"/>
            <person name="Wu L."/>
            <person name="Ma J."/>
        </authorList>
    </citation>
    <scope>NUCLEOTIDE SEQUENCE [LARGE SCALE GENOMIC DNA]</scope>
    <source>
        <strain evidence="3">CGMCC 4.7277</strain>
    </source>
</reference>
<organism evidence="2 3">
    <name type="scientific">Polaromonas jejuensis</name>
    <dbReference type="NCBI Taxonomy" id="457502"/>
    <lineage>
        <taxon>Bacteria</taxon>
        <taxon>Pseudomonadati</taxon>
        <taxon>Pseudomonadota</taxon>
        <taxon>Betaproteobacteria</taxon>
        <taxon>Burkholderiales</taxon>
        <taxon>Comamonadaceae</taxon>
        <taxon>Polaromonas</taxon>
    </lineage>
</organism>
<feature type="region of interest" description="Disordered" evidence="1">
    <location>
        <begin position="100"/>
        <end position="146"/>
    </location>
</feature>
<accession>A0ABW0QCQ0</accession>
<evidence type="ECO:0000256" key="1">
    <source>
        <dbReference type="SAM" id="MobiDB-lite"/>
    </source>
</evidence>
<keyword evidence="3" id="KW-1185">Reference proteome</keyword>
<evidence type="ECO:0008006" key="4">
    <source>
        <dbReference type="Google" id="ProtNLM"/>
    </source>
</evidence>
<evidence type="ECO:0000313" key="2">
    <source>
        <dbReference type="EMBL" id="MFC5522613.1"/>
    </source>
</evidence>
<dbReference type="RefSeq" id="WP_068836114.1">
    <property type="nucleotide sequence ID" value="NZ_JBHSMX010000052.1"/>
</dbReference>
<dbReference type="Proteomes" id="UP001596084">
    <property type="component" value="Unassembled WGS sequence"/>
</dbReference>
<name>A0ABW0QCQ0_9BURK</name>
<protein>
    <recommendedName>
        <fullName evidence="4">SpoVT-AbrB domain-containing protein</fullName>
    </recommendedName>
</protein>
<dbReference type="EMBL" id="JBHSMX010000052">
    <property type="protein sequence ID" value="MFC5522613.1"/>
    <property type="molecule type" value="Genomic_DNA"/>
</dbReference>
<proteinExistence type="predicted"/>
<comment type="caution">
    <text evidence="2">The sequence shown here is derived from an EMBL/GenBank/DDBJ whole genome shotgun (WGS) entry which is preliminary data.</text>
</comment>
<evidence type="ECO:0000313" key="3">
    <source>
        <dbReference type="Proteomes" id="UP001596084"/>
    </source>
</evidence>